<dbReference type="InterPro" id="IPR011006">
    <property type="entry name" value="CheY-like_superfamily"/>
</dbReference>
<evidence type="ECO:0000256" key="4">
    <source>
        <dbReference type="ARBA" id="ARBA00023163"/>
    </source>
</evidence>
<gene>
    <name evidence="6" type="ORF">RM423_04415</name>
</gene>
<evidence type="ECO:0000256" key="3">
    <source>
        <dbReference type="ARBA" id="ARBA00023015"/>
    </source>
</evidence>
<keyword evidence="7" id="KW-1185">Reference proteome</keyword>
<feature type="domain" description="ANTAR" evidence="5">
    <location>
        <begin position="173"/>
        <end position="234"/>
    </location>
</feature>
<accession>A0ABU2J7A9</accession>
<dbReference type="InterPro" id="IPR029016">
    <property type="entry name" value="GAF-like_dom_sf"/>
</dbReference>
<dbReference type="InterPro" id="IPR036388">
    <property type="entry name" value="WH-like_DNA-bd_sf"/>
</dbReference>
<keyword evidence="1" id="KW-0808">Transferase</keyword>
<dbReference type="SMART" id="SM01012">
    <property type="entry name" value="ANTAR"/>
    <property type="match status" value="1"/>
</dbReference>
<dbReference type="SMART" id="SM00065">
    <property type="entry name" value="GAF"/>
    <property type="match status" value="1"/>
</dbReference>
<name>A0ABU2J7A9_9ACTN</name>
<evidence type="ECO:0000259" key="5">
    <source>
        <dbReference type="PROSITE" id="PS50921"/>
    </source>
</evidence>
<evidence type="ECO:0000313" key="6">
    <source>
        <dbReference type="EMBL" id="MDT0260631.1"/>
    </source>
</evidence>
<organism evidence="6 7">
    <name type="scientific">Jatrophihabitans lederbergiae</name>
    <dbReference type="NCBI Taxonomy" id="3075547"/>
    <lineage>
        <taxon>Bacteria</taxon>
        <taxon>Bacillati</taxon>
        <taxon>Actinomycetota</taxon>
        <taxon>Actinomycetes</taxon>
        <taxon>Jatrophihabitantales</taxon>
        <taxon>Jatrophihabitantaceae</taxon>
        <taxon>Jatrophihabitans</taxon>
    </lineage>
</organism>
<keyword evidence="2" id="KW-0418">Kinase</keyword>
<dbReference type="EMBL" id="JAVREH010000004">
    <property type="protein sequence ID" value="MDT0260631.1"/>
    <property type="molecule type" value="Genomic_DNA"/>
</dbReference>
<dbReference type="Gene3D" id="1.10.10.10">
    <property type="entry name" value="Winged helix-like DNA-binding domain superfamily/Winged helix DNA-binding domain"/>
    <property type="match status" value="1"/>
</dbReference>
<evidence type="ECO:0000313" key="7">
    <source>
        <dbReference type="Proteomes" id="UP001183176"/>
    </source>
</evidence>
<keyword evidence="4" id="KW-0804">Transcription</keyword>
<dbReference type="Pfam" id="PF03861">
    <property type="entry name" value="ANTAR"/>
    <property type="match status" value="1"/>
</dbReference>
<evidence type="ECO:0000256" key="2">
    <source>
        <dbReference type="ARBA" id="ARBA00022777"/>
    </source>
</evidence>
<keyword evidence="3" id="KW-0805">Transcription regulation</keyword>
<sequence>MSTDSHRSDEALQLPAAYSEFQNLLLDGPDVATFMQQIVNLASAIVSPSAQCGVTLRRDREISTIANSGDLAVRADEIQYGRGQGPCLEALHTGVVVSVPDLATDERWPDYRSHALTQGVRSSLSLPLTVQGATLGALNIYTSNQHDFTAGEIGHATAFAKQAATGLAIVLRHADQVKLEDQLREALATRAVIDQALGIVMGQRGCGAAEAFSVLREASQHRNRKLHDIAAELIETITGEPPQRPRPFIQRG</sequence>
<evidence type="ECO:0000256" key="1">
    <source>
        <dbReference type="ARBA" id="ARBA00022679"/>
    </source>
</evidence>
<dbReference type="SUPFAM" id="SSF52172">
    <property type="entry name" value="CheY-like"/>
    <property type="match status" value="1"/>
</dbReference>
<dbReference type="SUPFAM" id="SSF55781">
    <property type="entry name" value="GAF domain-like"/>
    <property type="match status" value="1"/>
</dbReference>
<dbReference type="InterPro" id="IPR012074">
    <property type="entry name" value="GAF_ANTAR"/>
</dbReference>
<protein>
    <submittedName>
        <fullName evidence="6">GAF and ANTAR domain-containing protein</fullName>
    </submittedName>
</protein>
<dbReference type="InterPro" id="IPR003018">
    <property type="entry name" value="GAF"/>
</dbReference>
<dbReference type="Gene3D" id="3.30.450.40">
    <property type="match status" value="1"/>
</dbReference>
<dbReference type="Pfam" id="PF13185">
    <property type="entry name" value="GAF_2"/>
    <property type="match status" value="1"/>
</dbReference>
<proteinExistence type="predicted"/>
<dbReference type="RefSeq" id="WP_311421788.1">
    <property type="nucleotide sequence ID" value="NZ_JAVREH010000004.1"/>
</dbReference>
<dbReference type="PROSITE" id="PS50921">
    <property type="entry name" value="ANTAR"/>
    <property type="match status" value="1"/>
</dbReference>
<dbReference type="InterPro" id="IPR005561">
    <property type="entry name" value="ANTAR"/>
</dbReference>
<comment type="caution">
    <text evidence="6">The sequence shown here is derived from an EMBL/GenBank/DDBJ whole genome shotgun (WGS) entry which is preliminary data.</text>
</comment>
<reference evidence="7" key="1">
    <citation type="submission" date="2023-07" db="EMBL/GenBank/DDBJ databases">
        <title>30 novel species of actinomycetes from the DSMZ collection.</title>
        <authorList>
            <person name="Nouioui I."/>
        </authorList>
    </citation>
    <scope>NUCLEOTIDE SEQUENCE [LARGE SCALE GENOMIC DNA]</scope>
    <source>
        <strain evidence="7">DSM 44399</strain>
    </source>
</reference>
<dbReference type="Proteomes" id="UP001183176">
    <property type="component" value="Unassembled WGS sequence"/>
</dbReference>
<dbReference type="PIRSF" id="PIRSF036625">
    <property type="entry name" value="GAF_ANTAR"/>
    <property type="match status" value="1"/>
</dbReference>